<dbReference type="AlphaFoldDB" id="A0A2H9U4Q0"/>
<dbReference type="SUPFAM" id="SSF46689">
    <property type="entry name" value="Homeodomain-like"/>
    <property type="match status" value="1"/>
</dbReference>
<evidence type="ECO:0000313" key="7">
    <source>
        <dbReference type="Proteomes" id="UP000235861"/>
    </source>
</evidence>
<feature type="transmembrane region" description="Helical" evidence="4">
    <location>
        <begin position="31"/>
        <end position="48"/>
    </location>
</feature>
<evidence type="ECO:0000256" key="3">
    <source>
        <dbReference type="ARBA" id="ARBA00023163"/>
    </source>
</evidence>
<feature type="transmembrane region" description="Helical" evidence="4">
    <location>
        <begin position="153"/>
        <end position="174"/>
    </location>
</feature>
<reference evidence="6 7" key="1">
    <citation type="submission" date="2017-11" db="EMBL/GenBank/DDBJ databases">
        <title>Draft genome sequence of environmental isolate Aeromonas cavernicola sp. nov. MDC 2508.</title>
        <authorList>
            <person name="Colston S.M."/>
            <person name="Navarro A."/>
            <person name="Martinez-Murcia A.J."/>
            <person name="Graf J."/>
        </authorList>
    </citation>
    <scope>NUCLEOTIDE SEQUENCE [LARGE SCALE GENOMIC DNA]</scope>
    <source>
        <strain evidence="6 7">MDC 2508</strain>
    </source>
</reference>
<organism evidence="6 7">
    <name type="scientific">Aeromonas cavernicola</name>
    <dbReference type="NCBI Taxonomy" id="1006623"/>
    <lineage>
        <taxon>Bacteria</taxon>
        <taxon>Pseudomonadati</taxon>
        <taxon>Pseudomonadota</taxon>
        <taxon>Gammaproteobacteria</taxon>
        <taxon>Aeromonadales</taxon>
        <taxon>Aeromonadaceae</taxon>
        <taxon>Aeromonas</taxon>
    </lineage>
</organism>
<name>A0A2H9U4Q0_9GAMM</name>
<dbReference type="GO" id="GO:0003700">
    <property type="term" value="F:DNA-binding transcription factor activity"/>
    <property type="evidence" value="ECO:0007669"/>
    <property type="project" value="InterPro"/>
</dbReference>
<keyword evidence="7" id="KW-1185">Reference proteome</keyword>
<keyword evidence="4" id="KW-1133">Transmembrane helix</keyword>
<keyword evidence="4" id="KW-0812">Transmembrane</keyword>
<evidence type="ECO:0000313" key="6">
    <source>
        <dbReference type="EMBL" id="PJG58968.1"/>
    </source>
</evidence>
<dbReference type="InterPro" id="IPR009057">
    <property type="entry name" value="Homeodomain-like_sf"/>
</dbReference>
<comment type="caution">
    <text evidence="6">The sequence shown here is derived from an EMBL/GenBank/DDBJ whole genome shotgun (WGS) entry which is preliminary data.</text>
</comment>
<sequence length="349" mass="38732">MLAIPVPFFVSFLLGLLAVTLHVRLAEQARIASLFLMLCSVTVGLVGLRWTFDIALFALLQPIFASLIPVAAWYAFTRAISEPRKYFYIHAIAPIIVIIGVATHSILMLPLDIILTATYLFYGVALVRYAAQIPLLLYVSFNNWEGVKRAEHIAGWMLLFSALIDGAISVDFAITQGHYSRYVLTLGHLILLPVLALAVATVGVNTPAMDGDMSATPPDLAEETINEPLMTEIRANEIVTMLDRLMQEKASYLDPELTLATLSRKLCIPAKQISIAINQVHHKNISKVINDYRIEHAKRALLSSDESISQIMMSSGFQTKSNFNREFSRITGMTPSAFRKQQDCDIPPI</sequence>
<dbReference type="Pfam" id="PF12833">
    <property type="entry name" value="HTH_18"/>
    <property type="match status" value="1"/>
</dbReference>
<evidence type="ECO:0000256" key="4">
    <source>
        <dbReference type="SAM" id="Phobius"/>
    </source>
</evidence>
<feature type="transmembrane region" description="Helical" evidence="4">
    <location>
        <begin position="54"/>
        <end position="75"/>
    </location>
</feature>
<dbReference type="OrthoDB" id="345413at2"/>
<proteinExistence type="predicted"/>
<accession>A0A2H9U4Q0</accession>
<dbReference type="SMART" id="SM00342">
    <property type="entry name" value="HTH_ARAC"/>
    <property type="match status" value="1"/>
</dbReference>
<keyword evidence="2" id="KW-0238">DNA-binding</keyword>
<feature type="transmembrane region" description="Helical" evidence="4">
    <location>
        <begin position="6"/>
        <end position="24"/>
    </location>
</feature>
<dbReference type="InterPro" id="IPR018060">
    <property type="entry name" value="HTH_AraC"/>
</dbReference>
<dbReference type="PANTHER" id="PTHR43280">
    <property type="entry name" value="ARAC-FAMILY TRANSCRIPTIONAL REGULATOR"/>
    <property type="match status" value="1"/>
</dbReference>
<protein>
    <submittedName>
        <fullName evidence="6">AraC family transcriptional regulator</fullName>
    </submittedName>
</protein>
<dbReference type="Proteomes" id="UP000235861">
    <property type="component" value="Unassembled WGS sequence"/>
</dbReference>
<keyword evidence="4" id="KW-0472">Membrane</keyword>
<evidence type="ECO:0000256" key="2">
    <source>
        <dbReference type="ARBA" id="ARBA00023125"/>
    </source>
</evidence>
<dbReference type="PROSITE" id="PS01124">
    <property type="entry name" value="HTH_ARAC_FAMILY_2"/>
    <property type="match status" value="1"/>
</dbReference>
<evidence type="ECO:0000256" key="1">
    <source>
        <dbReference type="ARBA" id="ARBA00023015"/>
    </source>
</evidence>
<feature type="domain" description="HTH araC/xylS-type" evidence="5">
    <location>
        <begin position="236"/>
        <end position="341"/>
    </location>
</feature>
<feature type="transmembrane region" description="Helical" evidence="4">
    <location>
        <begin position="87"/>
        <end position="107"/>
    </location>
</feature>
<dbReference type="RefSeq" id="WP_100293988.1">
    <property type="nucleotide sequence ID" value="NZ_PGGC01000082.1"/>
</dbReference>
<keyword evidence="3" id="KW-0804">Transcription</keyword>
<keyword evidence="1" id="KW-0805">Transcription regulation</keyword>
<feature type="transmembrane region" description="Helical" evidence="4">
    <location>
        <begin position="119"/>
        <end position="141"/>
    </location>
</feature>
<dbReference type="PANTHER" id="PTHR43280:SF29">
    <property type="entry name" value="ARAC-FAMILY TRANSCRIPTIONAL REGULATOR"/>
    <property type="match status" value="1"/>
</dbReference>
<gene>
    <name evidence="6" type="ORF">CUC53_09775</name>
</gene>
<dbReference type="Gene3D" id="1.10.10.60">
    <property type="entry name" value="Homeodomain-like"/>
    <property type="match status" value="1"/>
</dbReference>
<evidence type="ECO:0000259" key="5">
    <source>
        <dbReference type="PROSITE" id="PS01124"/>
    </source>
</evidence>
<dbReference type="EMBL" id="PGGC01000082">
    <property type="protein sequence ID" value="PJG58968.1"/>
    <property type="molecule type" value="Genomic_DNA"/>
</dbReference>
<feature type="transmembrane region" description="Helical" evidence="4">
    <location>
        <begin position="186"/>
        <end position="204"/>
    </location>
</feature>
<dbReference type="GO" id="GO:0043565">
    <property type="term" value="F:sequence-specific DNA binding"/>
    <property type="evidence" value="ECO:0007669"/>
    <property type="project" value="InterPro"/>
</dbReference>